<proteinExistence type="predicted"/>
<dbReference type="InterPro" id="IPR001584">
    <property type="entry name" value="Integrase_cat-core"/>
</dbReference>
<accession>A0AAW2XN48</accession>
<gene>
    <name evidence="2" type="ORF">Slati_0841000</name>
</gene>
<evidence type="ECO:0000259" key="1">
    <source>
        <dbReference type="PROSITE" id="PS50994"/>
    </source>
</evidence>
<feature type="domain" description="Integrase catalytic" evidence="1">
    <location>
        <begin position="14"/>
        <end position="123"/>
    </location>
</feature>
<feature type="non-terminal residue" evidence="2">
    <location>
        <position position="1"/>
    </location>
</feature>
<dbReference type="GO" id="GO:0003676">
    <property type="term" value="F:nucleic acid binding"/>
    <property type="evidence" value="ECO:0007669"/>
    <property type="project" value="InterPro"/>
</dbReference>
<dbReference type="Gene3D" id="3.30.420.10">
    <property type="entry name" value="Ribonuclease H-like superfamily/Ribonuclease H"/>
    <property type="match status" value="1"/>
</dbReference>
<dbReference type="EMBL" id="JACGWN010000003">
    <property type="protein sequence ID" value="KAL0455018.1"/>
    <property type="molecule type" value="Genomic_DNA"/>
</dbReference>
<dbReference type="InterPro" id="IPR039537">
    <property type="entry name" value="Retrotran_Ty1/copia-like"/>
</dbReference>
<dbReference type="PANTHER" id="PTHR42648:SF28">
    <property type="entry name" value="TRANSPOSON-ENCODED PROTEIN WITH RIBONUCLEASE H-LIKE AND RETROVIRUS ZINC FINGER-LIKE DOMAINS"/>
    <property type="match status" value="1"/>
</dbReference>
<dbReference type="AlphaFoldDB" id="A0AAW2XN48"/>
<dbReference type="PANTHER" id="PTHR42648">
    <property type="entry name" value="TRANSPOSASE, PUTATIVE-RELATED"/>
    <property type="match status" value="1"/>
</dbReference>
<dbReference type="PROSITE" id="PS50994">
    <property type="entry name" value="INTEGRASE"/>
    <property type="match status" value="1"/>
</dbReference>
<dbReference type="SUPFAM" id="SSF53098">
    <property type="entry name" value="Ribonuclease H-like"/>
    <property type="match status" value="1"/>
</dbReference>
<reference evidence="2" key="2">
    <citation type="journal article" date="2024" name="Plant">
        <title>Genomic evolution and insights into agronomic trait innovations of Sesamum species.</title>
        <authorList>
            <person name="Miao H."/>
            <person name="Wang L."/>
            <person name="Qu L."/>
            <person name="Liu H."/>
            <person name="Sun Y."/>
            <person name="Le M."/>
            <person name="Wang Q."/>
            <person name="Wei S."/>
            <person name="Zheng Y."/>
            <person name="Lin W."/>
            <person name="Duan Y."/>
            <person name="Cao H."/>
            <person name="Xiong S."/>
            <person name="Wang X."/>
            <person name="Wei L."/>
            <person name="Li C."/>
            <person name="Ma Q."/>
            <person name="Ju M."/>
            <person name="Zhao R."/>
            <person name="Li G."/>
            <person name="Mu C."/>
            <person name="Tian Q."/>
            <person name="Mei H."/>
            <person name="Zhang T."/>
            <person name="Gao T."/>
            <person name="Zhang H."/>
        </authorList>
    </citation>
    <scope>NUCLEOTIDE SEQUENCE</scope>
    <source>
        <strain evidence="2">KEN1</strain>
    </source>
</reference>
<name>A0AAW2XN48_9LAMI</name>
<reference evidence="2" key="1">
    <citation type="submission" date="2020-06" db="EMBL/GenBank/DDBJ databases">
        <authorList>
            <person name="Li T."/>
            <person name="Hu X."/>
            <person name="Zhang T."/>
            <person name="Song X."/>
            <person name="Zhang H."/>
            <person name="Dai N."/>
            <person name="Sheng W."/>
            <person name="Hou X."/>
            <person name="Wei L."/>
        </authorList>
    </citation>
    <scope>NUCLEOTIDE SEQUENCE</scope>
    <source>
        <strain evidence="2">KEN1</strain>
        <tissue evidence="2">Leaf</tissue>
    </source>
</reference>
<organism evidence="2">
    <name type="scientific">Sesamum latifolium</name>
    <dbReference type="NCBI Taxonomy" id="2727402"/>
    <lineage>
        <taxon>Eukaryota</taxon>
        <taxon>Viridiplantae</taxon>
        <taxon>Streptophyta</taxon>
        <taxon>Embryophyta</taxon>
        <taxon>Tracheophyta</taxon>
        <taxon>Spermatophyta</taxon>
        <taxon>Magnoliopsida</taxon>
        <taxon>eudicotyledons</taxon>
        <taxon>Gunneridae</taxon>
        <taxon>Pentapetalae</taxon>
        <taxon>asterids</taxon>
        <taxon>lamiids</taxon>
        <taxon>Lamiales</taxon>
        <taxon>Pedaliaceae</taxon>
        <taxon>Sesamum</taxon>
    </lineage>
</organism>
<sequence length="123" mass="14224">INCINGKQSNIRRYEANKAMNVLELIHTDICGPFPSVAWNGQQYFITFIDEFSRYGYIYLIHEKSQSLDVFKNFKAEVENQLGKRIKNVSSNRGGEYYGRYDGSGEQRPRPFAKFLEECGLVP</sequence>
<dbReference type="GO" id="GO:0015074">
    <property type="term" value="P:DNA integration"/>
    <property type="evidence" value="ECO:0007669"/>
    <property type="project" value="InterPro"/>
</dbReference>
<protein>
    <recommendedName>
        <fullName evidence="1">Integrase catalytic domain-containing protein</fullName>
    </recommendedName>
</protein>
<dbReference type="InterPro" id="IPR012337">
    <property type="entry name" value="RNaseH-like_sf"/>
</dbReference>
<dbReference type="InterPro" id="IPR036397">
    <property type="entry name" value="RNaseH_sf"/>
</dbReference>
<evidence type="ECO:0000313" key="2">
    <source>
        <dbReference type="EMBL" id="KAL0455018.1"/>
    </source>
</evidence>
<comment type="caution">
    <text evidence="2">The sequence shown here is derived from an EMBL/GenBank/DDBJ whole genome shotgun (WGS) entry which is preliminary data.</text>
</comment>